<dbReference type="InterPro" id="IPR021508">
    <property type="entry name" value="Gp17-like"/>
</dbReference>
<evidence type="ECO:0000313" key="1">
    <source>
        <dbReference type="EMBL" id="MBB1060427.1"/>
    </source>
</evidence>
<evidence type="ECO:0000313" key="2">
    <source>
        <dbReference type="Proteomes" id="UP000523196"/>
    </source>
</evidence>
<dbReference type="InterPro" id="IPR053745">
    <property type="entry name" value="Viral_Tail_Comp_sf"/>
</dbReference>
<keyword evidence="2" id="KW-1185">Reference proteome</keyword>
<dbReference type="RefSeq" id="WP_182686372.1">
    <property type="nucleotide sequence ID" value="NZ_JACHTF010000006.1"/>
</dbReference>
<organism evidence="1 2">
    <name type="scientific">Marilutibacter spongiae</name>
    <dbReference type="NCBI Taxonomy" id="2025720"/>
    <lineage>
        <taxon>Bacteria</taxon>
        <taxon>Pseudomonadati</taxon>
        <taxon>Pseudomonadota</taxon>
        <taxon>Gammaproteobacteria</taxon>
        <taxon>Lysobacterales</taxon>
        <taxon>Lysobacteraceae</taxon>
        <taxon>Marilutibacter</taxon>
    </lineage>
</organism>
<dbReference type="EMBL" id="JACHTF010000006">
    <property type="protein sequence ID" value="MBB1060427.1"/>
    <property type="molecule type" value="Genomic_DNA"/>
</dbReference>
<dbReference type="AlphaFoldDB" id="A0A7W3TL95"/>
<dbReference type="Gene3D" id="3.30.2000.30">
    <property type="match status" value="1"/>
</dbReference>
<protein>
    <submittedName>
        <fullName evidence="1">DUF3168 domain-containing protein</fullName>
    </submittedName>
</protein>
<dbReference type="Pfam" id="PF11367">
    <property type="entry name" value="Tail_completion_gp17"/>
    <property type="match status" value="1"/>
</dbReference>
<proteinExistence type="predicted"/>
<gene>
    <name evidence="1" type="ORF">H4F98_07540</name>
</gene>
<reference evidence="1 2" key="1">
    <citation type="submission" date="2020-08" db="EMBL/GenBank/DDBJ databases">
        <authorList>
            <person name="Xu S."/>
            <person name="Li A."/>
        </authorList>
    </citation>
    <scope>NUCLEOTIDE SEQUENCE [LARGE SCALE GENOMIC DNA]</scope>
    <source>
        <strain evidence="1 2">119BY6-57</strain>
    </source>
</reference>
<dbReference type="Proteomes" id="UP000523196">
    <property type="component" value="Unassembled WGS sequence"/>
</dbReference>
<sequence>MFPPVYQTLRANATVLALVGESIGMNMPAETPPPYVTWFIVTGQPHDTLSEAPQSDFTSVQIDCYSGPTAERTVRDLAEAVRAALDSAGVHNRVVVNLREPDTKFYRVGIEADFITQR</sequence>
<comment type="caution">
    <text evidence="1">The sequence shown here is derived from an EMBL/GenBank/DDBJ whole genome shotgun (WGS) entry which is preliminary data.</text>
</comment>
<accession>A0A7W3TL95</accession>
<name>A0A7W3TL95_9GAMM</name>